<dbReference type="Proteomes" id="UP001165275">
    <property type="component" value="Unassembled WGS sequence"/>
</dbReference>
<name>A0ABT0KHH7_9GAMM</name>
<reference evidence="1" key="1">
    <citation type="submission" date="2021-04" db="EMBL/GenBank/DDBJ databases">
        <title>Genome sequence of Serratia sp. arafor3.</title>
        <authorList>
            <person name="Besaury L."/>
        </authorList>
    </citation>
    <scope>NUCLEOTIDE SEQUENCE</scope>
    <source>
        <strain evidence="1">Arafor3</strain>
    </source>
</reference>
<comment type="caution">
    <text evidence="1">The sequence shown here is derived from an EMBL/GenBank/DDBJ whole genome shotgun (WGS) entry which is preliminary data.</text>
</comment>
<proteinExistence type="predicted"/>
<keyword evidence="2" id="KW-1185">Reference proteome</keyword>
<evidence type="ECO:0000313" key="1">
    <source>
        <dbReference type="EMBL" id="MCL1031392.1"/>
    </source>
</evidence>
<sequence>MLDNPKQIAAFRELNKSGFTPSESVSAAAAAGSQAQSKSAEFLALILPEVTYPSSITAAINQIKEVARLLDVAASAGSGFAEAFSSYQSPSELITVSIGWDCYLKGENKPVTTPPALVTALADKAVVKSMADAIAKVIPSPVANAMNAINTILNVPPAGGSGSGSSTAPPAPSLSNDLVKTLITTCEVMKNASSGIQGAASAVSVLTRDGKLSVDQAAKAFSNAVGISVLDSMGTSSSMQGAITAITPTSVLNALFGGK</sequence>
<organism evidence="1 2">
    <name type="scientific">Serratia silvae</name>
    <dbReference type="NCBI Taxonomy" id="2824122"/>
    <lineage>
        <taxon>Bacteria</taxon>
        <taxon>Pseudomonadati</taxon>
        <taxon>Pseudomonadota</taxon>
        <taxon>Gammaproteobacteria</taxon>
        <taxon>Enterobacterales</taxon>
        <taxon>Yersiniaceae</taxon>
        <taxon>Serratia</taxon>
    </lineage>
</organism>
<protein>
    <submittedName>
        <fullName evidence="1">Uncharacterized protein</fullName>
    </submittedName>
</protein>
<accession>A0ABT0KHH7</accession>
<dbReference type="EMBL" id="JAGQDC010000021">
    <property type="protein sequence ID" value="MCL1031392.1"/>
    <property type="molecule type" value="Genomic_DNA"/>
</dbReference>
<evidence type="ECO:0000313" key="2">
    <source>
        <dbReference type="Proteomes" id="UP001165275"/>
    </source>
</evidence>
<gene>
    <name evidence="1" type="ORF">KAJ71_20570</name>
</gene>
<dbReference type="RefSeq" id="WP_248947404.1">
    <property type="nucleotide sequence ID" value="NZ_CBCSGY010000016.1"/>
</dbReference>